<dbReference type="SUPFAM" id="SSF117143">
    <property type="entry name" value="Flagellar hook protein flgE"/>
    <property type="match status" value="1"/>
</dbReference>
<feature type="domain" description="Flagellar hook protein FlgE/F/G-like D1" evidence="7">
    <location>
        <begin position="87"/>
        <end position="171"/>
    </location>
</feature>
<comment type="caution">
    <text evidence="8">The sequence shown here is derived from an EMBL/GenBank/DDBJ whole genome shotgun (WGS) entry which is preliminary data.</text>
</comment>
<dbReference type="InterPro" id="IPR019776">
    <property type="entry name" value="Flagellar_basal_body_rod_CS"/>
</dbReference>
<dbReference type="InterPro" id="IPR037925">
    <property type="entry name" value="FlgE/F/G-like"/>
</dbReference>
<dbReference type="EMBL" id="JBHRUJ010000001">
    <property type="protein sequence ID" value="MFC3209802.1"/>
    <property type="molecule type" value="Genomic_DNA"/>
</dbReference>
<evidence type="ECO:0000313" key="8">
    <source>
        <dbReference type="EMBL" id="MFC3209802.1"/>
    </source>
</evidence>
<comment type="subcellular location">
    <subcellularLocation>
        <location evidence="1 4">Bacterial flagellum basal body</location>
    </subcellularLocation>
</comment>
<feature type="domain" description="Flagellar basal-body/hook protein C-terminal" evidence="6">
    <location>
        <begin position="230"/>
        <end position="274"/>
    </location>
</feature>
<evidence type="ECO:0000256" key="3">
    <source>
        <dbReference type="ARBA" id="ARBA00023143"/>
    </source>
</evidence>
<keyword evidence="9" id="KW-1185">Reference proteome</keyword>
<reference evidence="9" key="1">
    <citation type="journal article" date="2019" name="Int. J. Syst. Evol. Microbiol.">
        <title>The Global Catalogue of Microorganisms (GCM) 10K type strain sequencing project: providing services to taxonomists for standard genome sequencing and annotation.</title>
        <authorList>
            <consortium name="The Broad Institute Genomics Platform"/>
            <consortium name="The Broad Institute Genome Sequencing Center for Infectious Disease"/>
            <person name="Wu L."/>
            <person name="Ma J."/>
        </authorList>
    </citation>
    <scope>NUCLEOTIDE SEQUENCE [LARGE SCALE GENOMIC DNA]</scope>
    <source>
        <strain evidence="9">CCM 320</strain>
    </source>
</reference>
<dbReference type="InterPro" id="IPR020013">
    <property type="entry name" value="Flagellar_FlgE/F/G"/>
</dbReference>
<feature type="domain" description="Flagellar basal body rod protein N-terminal" evidence="5">
    <location>
        <begin position="5"/>
        <end position="35"/>
    </location>
</feature>
<evidence type="ECO:0000259" key="6">
    <source>
        <dbReference type="Pfam" id="PF06429"/>
    </source>
</evidence>
<dbReference type="Pfam" id="PF22692">
    <property type="entry name" value="LlgE_F_G_D1"/>
    <property type="match status" value="1"/>
</dbReference>
<keyword evidence="8" id="KW-0966">Cell projection</keyword>
<proteinExistence type="inferred from homology"/>
<dbReference type="PROSITE" id="PS00588">
    <property type="entry name" value="FLAGELLA_BB_ROD"/>
    <property type="match status" value="1"/>
</dbReference>
<dbReference type="Proteomes" id="UP001595625">
    <property type="component" value="Unassembled WGS sequence"/>
</dbReference>
<dbReference type="PANTHER" id="PTHR30435">
    <property type="entry name" value="FLAGELLAR PROTEIN"/>
    <property type="match status" value="1"/>
</dbReference>
<organism evidence="8 9">
    <name type="scientific">Planomicrobium okeanokoites</name>
    <name type="common">Planococcus okeanokoites</name>
    <name type="synonym">Flavobacterium okeanokoites</name>
    <dbReference type="NCBI Taxonomy" id="244"/>
    <lineage>
        <taxon>Bacteria</taxon>
        <taxon>Bacillati</taxon>
        <taxon>Bacillota</taxon>
        <taxon>Bacilli</taxon>
        <taxon>Bacillales</taxon>
        <taxon>Caryophanaceae</taxon>
        <taxon>Planomicrobium</taxon>
    </lineage>
</organism>
<dbReference type="Pfam" id="PF00460">
    <property type="entry name" value="Flg_bb_rod"/>
    <property type="match status" value="1"/>
</dbReference>
<evidence type="ECO:0000259" key="7">
    <source>
        <dbReference type="Pfam" id="PF22692"/>
    </source>
</evidence>
<keyword evidence="3 4" id="KW-0975">Bacterial flagellum</keyword>
<name>A0ABV7KKK8_PLAOK</name>
<evidence type="ECO:0000313" key="9">
    <source>
        <dbReference type="Proteomes" id="UP001595625"/>
    </source>
</evidence>
<dbReference type="InterPro" id="IPR053967">
    <property type="entry name" value="LlgE_F_G-like_D1"/>
</dbReference>
<dbReference type="RefSeq" id="WP_084243331.1">
    <property type="nucleotide sequence ID" value="NZ_CANNGD010000008.1"/>
</dbReference>
<dbReference type="Pfam" id="PF06429">
    <property type="entry name" value="Flg_bbr_C"/>
    <property type="match status" value="1"/>
</dbReference>
<protein>
    <recommendedName>
        <fullName evidence="4">Flagellar hook protein FlgE</fullName>
    </recommendedName>
</protein>
<evidence type="ECO:0000259" key="5">
    <source>
        <dbReference type="Pfam" id="PF00460"/>
    </source>
</evidence>
<keyword evidence="8" id="KW-0969">Cilium</keyword>
<comment type="function">
    <text evidence="4">A flexible structure which links the flagellar filament to the drive apparatus in the basal body.</text>
</comment>
<accession>A0ABV7KKK8</accession>
<dbReference type="PANTHER" id="PTHR30435:SF1">
    <property type="entry name" value="FLAGELLAR HOOK PROTEIN FLGE"/>
    <property type="match status" value="1"/>
</dbReference>
<gene>
    <name evidence="8" type="ORF">ACFOEJ_01760</name>
</gene>
<evidence type="ECO:0000256" key="4">
    <source>
        <dbReference type="RuleBase" id="RU362116"/>
    </source>
</evidence>
<sequence>MLRSMYAGVSGMKGFQTKLDVIGNNISNVNTIGYKKSTINFQDLLSQNMSGGGANPMQVGLGASTGAINVNHNAGSSMTTGVGTDLAMMGDGFFIVQNPDDVGTDVGQYLTRAGNFTVTNEGNLVNPQGYNVMGFTNTAAQGDDFVAGDLEAIVINPNDYDSFSINRAGEVIGKAADGTETILFGLGISNPENPTGLNKFGGSLYEMTGGASALGINAQTVEGANTSVASGMLEMSNVDLTEEFTEMIIAQRGFQANSRTITTSDEILQEVVNLKR</sequence>
<dbReference type="InterPro" id="IPR010930">
    <property type="entry name" value="Flg_bb/hook_C_dom"/>
</dbReference>
<comment type="similarity">
    <text evidence="2 4">Belongs to the flagella basal body rod proteins family.</text>
</comment>
<evidence type="ECO:0000256" key="2">
    <source>
        <dbReference type="ARBA" id="ARBA00009677"/>
    </source>
</evidence>
<dbReference type="InterPro" id="IPR001444">
    <property type="entry name" value="Flag_bb_rod_N"/>
</dbReference>
<dbReference type="NCBIfam" id="TIGR03506">
    <property type="entry name" value="FlgEFG_subfam"/>
    <property type="match status" value="2"/>
</dbReference>
<evidence type="ECO:0000256" key="1">
    <source>
        <dbReference type="ARBA" id="ARBA00004117"/>
    </source>
</evidence>
<keyword evidence="8" id="KW-0282">Flagellum</keyword>